<evidence type="ECO:0000313" key="3">
    <source>
        <dbReference type="Proteomes" id="UP000018466"/>
    </source>
</evidence>
<protein>
    <recommendedName>
        <fullName evidence="1">PepSY domain-containing protein</fullName>
    </recommendedName>
</protein>
<accession>A0AA36Y437</accession>
<feature type="non-terminal residue" evidence="2">
    <location>
        <position position="1"/>
    </location>
</feature>
<dbReference type="GeneID" id="86941248"/>
<dbReference type="InterPro" id="IPR025711">
    <property type="entry name" value="PepSY"/>
</dbReference>
<name>A0AA36Y437_9FIRM</name>
<comment type="caution">
    <text evidence="2">The sequence shown here is derived from an EMBL/GenBank/DDBJ whole genome shotgun (WGS) entry which is preliminary data.</text>
</comment>
<dbReference type="AlphaFoldDB" id="A0AA36Y437"/>
<gene>
    <name evidence="2" type="ORF">HMPREF9623_01511</name>
</gene>
<reference evidence="2 3" key="1">
    <citation type="submission" date="2011-10" db="EMBL/GenBank/DDBJ databases">
        <title>The Genome Sequence of Lachnospiraceae bacterium ACC2.</title>
        <authorList>
            <consortium name="The Broad Institute Genome Sequencing Platform"/>
            <person name="Earl A."/>
            <person name="Ward D."/>
            <person name="Feldgarden M."/>
            <person name="Gevers D."/>
            <person name="Sizova M."/>
            <person name="Hazen A."/>
            <person name="Epstein S."/>
            <person name="Young S.K."/>
            <person name="Zeng Q."/>
            <person name="Gargeya S."/>
            <person name="Fitzgerald M."/>
            <person name="Haas B."/>
            <person name="Abouelleil A."/>
            <person name="Alvarado L."/>
            <person name="Arachchi H.M."/>
            <person name="Berlin A."/>
            <person name="Brown A."/>
            <person name="Chapman S.B."/>
            <person name="Chen Z."/>
            <person name="Dunbar C."/>
            <person name="Freedman E."/>
            <person name="Gearin G."/>
            <person name="Goldberg J."/>
            <person name="Griggs A."/>
            <person name="Gujja S."/>
            <person name="Heiman D."/>
            <person name="Howarth C."/>
            <person name="Larson L."/>
            <person name="Lui A."/>
            <person name="MacDonald P.J.P."/>
            <person name="Montmayeur A."/>
            <person name="Murphy C."/>
            <person name="Neiman D."/>
            <person name="Pearson M."/>
            <person name="Priest M."/>
            <person name="Roberts A."/>
            <person name="Saif S."/>
            <person name="Shea T."/>
            <person name="Shenoy N."/>
            <person name="Sisk P."/>
            <person name="Stolte C."/>
            <person name="Sykes S."/>
            <person name="Wortman J."/>
            <person name="Nusbaum C."/>
            <person name="Birren B."/>
        </authorList>
    </citation>
    <scope>NUCLEOTIDE SEQUENCE [LARGE SCALE GENOMIC DNA]</scope>
    <source>
        <strain evidence="2 3">ACC2</strain>
    </source>
</reference>
<dbReference type="Proteomes" id="UP000018466">
    <property type="component" value="Unassembled WGS sequence"/>
</dbReference>
<evidence type="ECO:0000313" key="2">
    <source>
        <dbReference type="EMBL" id="EHO16190.1"/>
    </source>
</evidence>
<dbReference type="RefSeq" id="WP_009533343.1">
    <property type="nucleotide sequence ID" value="NZ_JH590863.1"/>
</dbReference>
<sequence length="76" mass="7989">AATEASRGFIGVDRAKSIALGHAGVSASSVSFSKAKLDDDDGRGVYEIEFYVGNTEYDYEIDAHSGAILEASAEND</sequence>
<organism evidence="2 3">
    <name type="scientific">Stomatobaculum longum</name>
    <dbReference type="NCBI Taxonomy" id="796942"/>
    <lineage>
        <taxon>Bacteria</taxon>
        <taxon>Bacillati</taxon>
        <taxon>Bacillota</taxon>
        <taxon>Clostridia</taxon>
        <taxon>Lachnospirales</taxon>
        <taxon>Lachnospiraceae</taxon>
        <taxon>Stomatobaculum</taxon>
    </lineage>
</organism>
<dbReference type="Gene3D" id="3.10.450.40">
    <property type="match status" value="1"/>
</dbReference>
<dbReference type="EMBL" id="AGEL01000010">
    <property type="protein sequence ID" value="EHO16190.1"/>
    <property type="molecule type" value="Genomic_DNA"/>
</dbReference>
<proteinExistence type="predicted"/>
<evidence type="ECO:0000259" key="1">
    <source>
        <dbReference type="Pfam" id="PF03413"/>
    </source>
</evidence>
<keyword evidence="3" id="KW-1185">Reference proteome</keyword>
<feature type="domain" description="PepSY" evidence="1">
    <location>
        <begin position="11"/>
        <end position="70"/>
    </location>
</feature>
<dbReference type="Pfam" id="PF03413">
    <property type="entry name" value="PepSY"/>
    <property type="match status" value="1"/>
</dbReference>